<keyword evidence="1" id="KW-1133">Transmembrane helix</keyword>
<evidence type="ECO:0000313" key="2">
    <source>
        <dbReference type="EMBL" id="EHM54403.1"/>
    </source>
</evidence>
<keyword evidence="1" id="KW-0472">Membrane</keyword>
<dbReference type="HOGENOM" id="CLU_3078571_0_0_9"/>
<keyword evidence="1" id="KW-0812">Transmembrane</keyword>
<reference evidence="2 3" key="1">
    <citation type="submission" date="2011-08" db="EMBL/GenBank/DDBJ databases">
        <authorList>
            <person name="Weinstock G."/>
            <person name="Sodergren E."/>
            <person name="Clifton S."/>
            <person name="Fulton L."/>
            <person name="Fulton B."/>
            <person name="Courtney L."/>
            <person name="Fronick C."/>
            <person name="Harrison M."/>
            <person name="Strong C."/>
            <person name="Farmer C."/>
            <person name="Delahaunty K."/>
            <person name="Markovic C."/>
            <person name="Hall O."/>
            <person name="Minx P."/>
            <person name="Tomlinson C."/>
            <person name="Mitreva M."/>
            <person name="Hou S."/>
            <person name="Chen J."/>
            <person name="Wollam A."/>
            <person name="Pepin K.H."/>
            <person name="Johnson M."/>
            <person name="Bhonagiri V."/>
            <person name="Zhang X."/>
            <person name="Suruliraj S."/>
            <person name="Warren W."/>
            <person name="Chinwalla A."/>
            <person name="Mardis E.R."/>
            <person name="Wilson R.K."/>
        </authorList>
    </citation>
    <scope>NUCLEOTIDE SEQUENCE [LARGE SCALE GENOMIC DNA]</scope>
    <source>
        <strain evidence="2 3">ATCC 29863</strain>
    </source>
</reference>
<name>G9YM39_FLAPL</name>
<feature type="transmembrane region" description="Helical" evidence="1">
    <location>
        <begin position="24"/>
        <end position="46"/>
    </location>
</feature>
<dbReference type="Proteomes" id="UP000004459">
    <property type="component" value="Unassembled WGS sequence"/>
</dbReference>
<evidence type="ECO:0000256" key="1">
    <source>
        <dbReference type="SAM" id="Phobius"/>
    </source>
</evidence>
<dbReference type="EMBL" id="AGCK01000039">
    <property type="protein sequence ID" value="EHM54403.1"/>
    <property type="molecule type" value="Genomic_DNA"/>
</dbReference>
<protein>
    <submittedName>
        <fullName evidence="2">Uncharacterized protein</fullName>
    </submittedName>
</protein>
<evidence type="ECO:0000313" key="3">
    <source>
        <dbReference type="Proteomes" id="UP000004459"/>
    </source>
</evidence>
<dbReference type="AlphaFoldDB" id="G9YM39"/>
<proteinExistence type="predicted"/>
<comment type="caution">
    <text evidence="2">The sequence shown here is derived from an EMBL/GenBank/DDBJ whole genome shotgun (WGS) entry which is preliminary data.</text>
</comment>
<sequence>MFRTGCILPSSPHLVNPFHQIYDLYFFLFQNLCSDSLFSLILFSVFDIMLLR</sequence>
<organism evidence="2 3">
    <name type="scientific">Flavonifractor plautii ATCC 29863</name>
    <dbReference type="NCBI Taxonomy" id="411475"/>
    <lineage>
        <taxon>Bacteria</taxon>
        <taxon>Bacillati</taxon>
        <taxon>Bacillota</taxon>
        <taxon>Clostridia</taxon>
        <taxon>Eubacteriales</taxon>
        <taxon>Oscillospiraceae</taxon>
        <taxon>Flavonifractor</taxon>
    </lineage>
</organism>
<accession>G9YM39</accession>
<gene>
    <name evidence="2" type="ORF">HMPREF0372_00559</name>
</gene>